<name>L9J9D4_TUPCH</name>
<dbReference type="GO" id="GO:0005871">
    <property type="term" value="C:kinesin complex"/>
    <property type="evidence" value="ECO:0007669"/>
    <property type="project" value="UniProtKB-UniRule"/>
</dbReference>
<evidence type="ECO:0000256" key="15">
    <source>
        <dbReference type="RuleBase" id="RU367020"/>
    </source>
</evidence>
<evidence type="ECO:0000256" key="5">
    <source>
        <dbReference type="ARBA" id="ARBA00022723"/>
    </source>
</evidence>
<feature type="compositionally biased region" description="Basic and acidic residues" evidence="17">
    <location>
        <begin position="187"/>
        <end position="208"/>
    </location>
</feature>
<dbReference type="InterPro" id="IPR013083">
    <property type="entry name" value="Znf_RING/FYVE/PHD"/>
</dbReference>
<dbReference type="InterPro" id="IPR015792">
    <property type="entry name" value="Kinesin_light_repeat"/>
</dbReference>
<evidence type="ECO:0000256" key="4">
    <source>
        <dbReference type="ARBA" id="ARBA00022701"/>
    </source>
</evidence>
<evidence type="ECO:0000256" key="1">
    <source>
        <dbReference type="ARBA" id="ARBA00004245"/>
    </source>
</evidence>
<proteinExistence type="inferred from homology"/>
<dbReference type="PROSITE" id="PS50178">
    <property type="entry name" value="ZF_FYVE"/>
    <property type="match status" value="1"/>
</dbReference>
<dbReference type="PROSITE" id="PS50005">
    <property type="entry name" value="TPR"/>
    <property type="match status" value="1"/>
</dbReference>
<feature type="compositionally biased region" description="Basic and acidic residues" evidence="17">
    <location>
        <begin position="515"/>
        <end position="525"/>
    </location>
</feature>
<dbReference type="CDD" id="cd15727">
    <property type="entry name" value="FYVE_ZF21"/>
    <property type="match status" value="1"/>
</dbReference>
<comment type="subunit">
    <text evidence="15">Oligomeric complex composed of two heavy chains and two light chains.</text>
</comment>
<dbReference type="GO" id="GO:0005874">
    <property type="term" value="C:microtubule"/>
    <property type="evidence" value="ECO:0007669"/>
    <property type="project" value="UniProtKB-UniRule"/>
</dbReference>
<dbReference type="STRING" id="246437.L9J9D4"/>
<gene>
    <name evidence="19" type="ORF">TREES_T100001151</name>
</gene>
<keyword evidence="5" id="KW-0479">Metal-binding</keyword>
<dbReference type="GO" id="GO:0007018">
    <property type="term" value="P:microtubule-based movement"/>
    <property type="evidence" value="ECO:0007669"/>
    <property type="project" value="TreeGrafter"/>
</dbReference>
<protein>
    <recommendedName>
        <fullName evidence="15">Kinesin light chain</fullName>
    </recommendedName>
</protein>
<accession>L9J9D4</accession>
<feature type="region of interest" description="Disordered" evidence="17">
    <location>
        <begin position="510"/>
        <end position="539"/>
    </location>
</feature>
<dbReference type="PANTHER" id="PTHR45783:SF7">
    <property type="entry name" value="KINESIN LIGHT CHAIN 1"/>
    <property type="match status" value="1"/>
</dbReference>
<dbReference type="InterPro" id="IPR038632">
    <property type="entry name" value="ZFYVE21_C_sf"/>
</dbReference>
<dbReference type="PRINTS" id="PR00381">
    <property type="entry name" value="KINESINLIGHT"/>
</dbReference>
<feature type="coiled-coil region" evidence="16">
    <location>
        <begin position="121"/>
        <end position="183"/>
    </location>
</feature>
<evidence type="ECO:0000256" key="12">
    <source>
        <dbReference type="ARBA" id="ARBA00023212"/>
    </source>
</evidence>
<keyword evidence="12 15" id="KW-0206">Cytoskeleton</keyword>
<dbReference type="PROSITE" id="PS01160">
    <property type="entry name" value="KINESIN_LIGHT"/>
    <property type="match status" value="1"/>
</dbReference>
<evidence type="ECO:0000256" key="11">
    <source>
        <dbReference type="ARBA" id="ARBA00023175"/>
    </source>
</evidence>
<dbReference type="InterPro" id="IPR011011">
    <property type="entry name" value="Znf_FYVE_PHD"/>
</dbReference>
<feature type="repeat" description="TPR" evidence="14">
    <location>
        <begin position="297"/>
        <end position="330"/>
    </location>
</feature>
<dbReference type="GO" id="GO:0008270">
    <property type="term" value="F:zinc ion binding"/>
    <property type="evidence" value="ECO:0007669"/>
    <property type="project" value="UniProtKB-KW"/>
</dbReference>
<comment type="subcellular location">
    <subcellularLocation>
        <location evidence="1 15">Cytoplasm</location>
        <location evidence="1 15">Cytoskeleton</location>
    </subcellularLocation>
</comment>
<dbReference type="GO" id="GO:0005737">
    <property type="term" value="C:cytoplasm"/>
    <property type="evidence" value="ECO:0007669"/>
    <property type="project" value="TreeGrafter"/>
</dbReference>
<dbReference type="Gene3D" id="1.25.40.10">
    <property type="entry name" value="Tetratricopeptide repeat domain"/>
    <property type="match status" value="1"/>
</dbReference>
<keyword evidence="7 13" id="KW-0863">Zinc-finger</keyword>
<evidence type="ECO:0000256" key="8">
    <source>
        <dbReference type="ARBA" id="ARBA00022803"/>
    </source>
</evidence>
<keyword evidence="20" id="KW-1185">Reference proteome</keyword>
<evidence type="ECO:0000256" key="13">
    <source>
        <dbReference type="PROSITE-ProRule" id="PRU00091"/>
    </source>
</evidence>
<dbReference type="EMBL" id="KB321141">
    <property type="protein sequence ID" value="ELW47195.1"/>
    <property type="molecule type" value="Genomic_DNA"/>
</dbReference>
<dbReference type="InParanoid" id="L9J9D4"/>
<dbReference type="InterPro" id="IPR011990">
    <property type="entry name" value="TPR-like_helical_dom_sf"/>
</dbReference>
<evidence type="ECO:0000256" key="3">
    <source>
        <dbReference type="ARBA" id="ARBA00022490"/>
    </source>
</evidence>
<keyword evidence="8 14" id="KW-0802">TPR repeat</keyword>
<dbReference type="SUPFAM" id="SSF57903">
    <property type="entry name" value="FYVE/PHD zinc finger"/>
    <property type="match status" value="1"/>
</dbReference>
<evidence type="ECO:0000313" key="20">
    <source>
        <dbReference type="Proteomes" id="UP000011518"/>
    </source>
</evidence>
<evidence type="ECO:0000256" key="17">
    <source>
        <dbReference type="SAM" id="MobiDB-lite"/>
    </source>
</evidence>
<evidence type="ECO:0000259" key="18">
    <source>
        <dbReference type="PROSITE" id="PS50178"/>
    </source>
</evidence>
<evidence type="ECO:0000256" key="7">
    <source>
        <dbReference type="ARBA" id="ARBA00022771"/>
    </source>
</evidence>
<evidence type="ECO:0000313" key="19">
    <source>
        <dbReference type="EMBL" id="ELW47195.1"/>
    </source>
</evidence>
<evidence type="ECO:0000256" key="16">
    <source>
        <dbReference type="SAM" id="Coils"/>
    </source>
</evidence>
<reference evidence="20" key="2">
    <citation type="journal article" date="2013" name="Nat. Commun.">
        <title>Genome of the Chinese tree shrew.</title>
        <authorList>
            <person name="Fan Y."/>
            <person name="Huang Z.Y."/>
            <person name="Cao C.C."/>
            <person name="Chen C.S."/>
            <person name="Chen Y.X."/>
            <person name="Fan D.D."/>
            <person name="He J."/>
            <person name="Hou H.L."/>
            <person name="Hu L."/>
            <person name="Hu X.T."/>
            <person name="Jiang X.T."/>
            <person name="Lai R."/>
            <person name="Lang Y.S."/>
            <person name="Liang B."/>
            <person name="Liao S.G."/>
            <person name="Mu D."/>
            <person name="Ma Y.Y."/>
            <person name="Niu Y.Y."/>
            <person name="Sun X.Q."/>
            <person name="Xia J.Q."/>
            <person name="Xiao J."/>
            <person name="Xiong Z.Q."/>
            <person name="Xu L."/>
            <person name="Yang L."/>
            <person name="Zhang Y."/>
            <person name="Zhao W."/>
            <person name="Zhao X.D."/>
            <person name="Zheng Y.T."/>
            <person name="Zhou J.M."/>
            <person name="Zhu Y.B."/>
            <person name="Zhang G.J."/>
            <person name="Wang J."/>
            <person name="Yao Y.G."/>
        </authorList>
    </citation>
    <scope>NUCLEOTIDE SEQUENCE [LARGE SCALE GENOMIC DNA]</scope>
</reference>
<dbReference type="Gene3D" id="2.30.29.160">
    <property type="entry name" value="Zinc finger FYVE domain-containing protein 21, C-terminal"/>
    <property type="match status" value="1"/>
</dbReference>
<dbReference type="InterPro" id="IPR017455">
    <property type="entry name" value="Znf_FYVE-rel"/>
</dbReference>
<evidence type="ECO:0000256" key="2">
    <source>
        <dbReference type="ARBA" id="ARBA00009622"/>
    </source>
</evidence>
<organism evidence="19 20">
    <name type="scientific">Tupaia chinensis</name>
    <name type="common">Chinese tree shrew</name>
    <name type="synonym">Tupaia belangeri chinensis</name>
    <dbReference type="NCBI Taxonomy" id="246437"/>
    <lineage>
        <taxon>Eukaryota</taxon>
        <taxon>Metazoa</taxon>
        <taxon>Chordata</taxon>
        <taxon>Craniata</taxon>
        <taxon>Vertebrata</taxon>
        <taxon>Euteleostomi</taxon>
        <taxon>Mammalia</taxon>
        <taxon>Eutheria</taxon>
        <taxon>Euarchontoglires</taxon>
        <taxon>Scandentia</taxon>
        <taxon>Tupaiidae</taxon>
        <taxon>Tupaia</taxon>
    </lineage>
</organism>
<feature type="region of interest" description="Disordered" evidence="17">
    <location>
        <begin position="187"/>
        <end position="235"/>
    </location>
</feature>
<dbReference type="GO" id="GO:0019894">
    <property type="term" value="F:kinesin binding"/>
    <property type="evidence" value="ECO:0007669"/>
    <property type="project" value="TreeGrafter"/>
</dbReference>
<comment type="similarity">
    <text evidence="2 15">Belongs to the kinesin light chain family.</text>
</comment>
<dbReference type="InterPro" id="IPR032031">
    <property type="entry name" value="ZFYVE21_C"/>
</dbReference>
<dbReference type="eggNOG" id="ENOG502QRR6">
    <property type="taxonomic scope" value="Eukaryota"/>
</dbReference>
<dbReference type="InterPro" id="IPR002151">
    <property type="entry name" value="Kinesin_light"/>
</dbReference>
<dbReference type="Pfam" id="PF16696">
    <property type="entry name" value="ZFYVE21_C"/>
    <property type="match status" value="1"/>
</dbReference>
<evidence type="ECO:0000256" key="6">
    <source>
        <dbReference type="ARBA" id="ARBA00022737"/>
    </source>
</evidence>
<comment type="function">
    <text evidence="15">Kinesin is a microtubule-associated force-producing protein that play a role in organelle transport.</text>
</comment>
<dbReference type="SMART" id="SM00028">
    <property type="entry name" value="TPR"/>
    <property type="match status" value="4"/>
</dbReference>
<sequence length="730" mass="81475">MHDSMSTMVYVKDDKLEKLTQDEIISKTKQVIQGLEALKNEHNSILQSLLETLQCLKKDDESNLVEEKSSMIRKSLEMLELGLSEAQVKGAGCRRACGALSSSRGALGEPGSEHSCPAQVMMALSNHLNAVESEKQKLRAQVRRLCQENQWLRDELASTQQKLQKSEQSVAQLEEEKKHLEFMNQLKKYDDDISPSEDRDTDSNKEPLDDLFPNDEDEPGQGIQQQHSSAAAAAQQGGYEIPARLRTLHNLVIQYASQGRYEVAVPLCKQALEDLEKTSGHDHPDVATMLNILALVAATLNNLAVLYGKRGKYKEAEPLCKRALEIREKVLGKDHPDVAKQLNNLALLCQNQGKYEEVEYYYQRALEIYQTKLGPDDPNVAKTKNNLASCYLKQGKFKQAETLYKEILTRAHEREFGSVDDENKPIWMHAEEREECKGKQKDGAPFGEYGGWYKACKVDSPTVTTTLKNLGALYRRQGKFEAAETLEEAAMRSRKQGLDTVHKQRVAEVLNDPESAEKRRSRESLNSDVVKYESGPDGGEEVSMSVEWNGHHCRRCGKCFCDRCCSQKVPLRRMCFVDPVRQCAECALVSHKEAEFYDKQLKVLLGGATFLVTFGNSESSEMMLCRLSSNQRYLILDGDSHHEIEIAHVSTVQVLTEGFPPGGGNARATGMFLQYTVPGVEGVTQLKLTAGEDASTSRRPAAAWLAAMHKGLCACGLVQCKASTASFPEN</sequence>
<keyword evidence="11 15" id="KW-0505">Motor protein</keyword>
<dbReference type="FunCoup" id="L9J9D4">
    <property type="interactions" value="1005"/>
</dbReference>
<dbReference type="PANTHER" id="PTHR45783">
    <property type="entry name" value="KINESIN LIGHT CHAIN"/>
    <property type="match status" value="1"/>
</dbReference>
<dbReference type="Gene3D" id="3.30.40.10">
    <property type="entry name" value="Zinc/RING finger domain, C3HC4 (zinc finger)"/>
    <property type="match status" value="1"/>
</dbReference>
<dbReference type="InterPro" id="IPR019734">
    <property type="entry name" value="TPR_rpt"/>
</dbReference>
<keyword evidence="10 16" id="KW-0175">Coiled coil</keyword>
<dbReference type="Pfam" id="PF13374">
    <property type="entry name" value="TPR_10"/>
    <property type="match status" value="3"/>
</dbReference>
<reference evidence="20" key="1">
    <citation type="submission" date="2012-07" db="EMBL/GenBank/DDBJ databases">
        <title>Genome of the Chinese tree shrew, a rising model animal genetically related to primates.</title>
        <authorList>
            <person name="Zhang G."/>
            <person name="Fan Y."/>
            <person name="Yao Y."/>
            <person name="Huang Z."/>
        </authorList>
    </citation>
    <scope>NUCLEOTIDE SEQUENCE [LARGE SCALE GENOMIC DNA]</scope>
</reference>
<evidence type="ECO:0000256" key="10">
    <source>
        <dbReference type="ARBA" id="ARBA00023054"/>
    </source>
</evidence>
<feature type="compositionally biased region" description="Low complexity" evidence="17">
    <location>
        <begin position="220"/>
        <end position="235"/>
    </location>
</feature>
<keyword evidence="9" id="KW-0862">Zinc</keyword>
<evidence type="ECO:0000256" key="9">
    <source>
        <dbReference type="ARBA" id="ARBA00022833"/>
    </source>
</evidence>
<dbReference type="SUPFAM" id="SSF48452">
    <property type="entry name" value="TPR-like"/>
    <property type="match status" value="2"/>
</dbReference>
<feature type="domain" description="FYVE-type" evidence="18">
    <location>
        <begin position="551"/>
        <end position="586"/>
    </location>
</feature>
<keyword evidence="6" id="KW-0677">Repeat</keyword>
<evidence type="ECO:0000256" key="14">
    <source>
        <dbReference type="PROSITE-ProRule" id="PRU00339"/>
    </source>
</evidence>
<dbReference type="AlphaFoldDB" id="L9J9D4"/>
<keyword evidence="4 15" id="KW-0493">Microtubule</keyword>
<dbReference type="Pfam" id="PF13424">
    <property type="entry name" value="TPR_12"/>
    <property type="match status" value="1"/>
</dbReference>
<keyword evidence="3 15" id="KW-0963">Cytoplasm</keyword>
<dbReference type="Proteomes" id="UP000011518">
    <property type="component" value="Unassembled WGS sequence"/>
</dbReference>